<evidence type="ECO:0000259" key="2">
    <source>
        <dbReference type="Pfam" id="PF04773"/>
    </source>
</evidence>
<feature type="domain" description="FecR protein" evidence="2">
    <location>
        <begin position="117"/>
        <end position="212"/>
    </location>
</feature>
<dbReference type="KEGG" id="echi:FKX85_13070"/>
<dbReference type="PANTHER" id="PTHR30273">
    <property type="entry name" value="PERIPLASMIC SIGNAL SENSOR AND SIGMA FACTOR ACTIVATOR FECR-RELATED"/>
    <property type="match status" value="1"/>
</dbReference>
<dbReference type="PIRSF" id="PIRSF018266">
    <property type="entry name" value="FecR"/>
    <property type="match status" value="1"/>
</dbReference>
<sequence length="329" mass="37255">MKRPTEEQLSNYFNNHLNPRDAKKVLEWLATPEGQAYLNRRLEADFKALDHGQKILLRPKVSAEDILRSAEAQQRRPAMVKHRPGFGILRLAASVALILAVLGGLIYVLKGWTSYEEYQTAFAESADIRLPDGSMVHMSGNSKLKFAKVWEIGEPREIWFEGEGYFDVVKNKAANKFTVKTAQNFDVQVLGTTFTITARESASRVVLETGAIALHVESRSGADQIMMEPGELVEMDQDHDLLIKKEVRPEIYTSRKDDELVFDKTPLKEITRILKDDYGFTVVVNDSEILNEKFTGVVPSKDVETLLEGLRSLLDVKIIRDDNIIKLIH</sequence>
<dbReference type="Proteomes" id="UP000316614">
    <property type="component" value="Chromosome"/>
</dbReference>
<dbReference type="PANTHER" id="PTHR30273:SF2">
    <property type="entry name" value="PROTEIN FECR"/>
    <property type="match status" value="1"/>
</dbReference>
<name>A0A514CJB0_9BACT</name>
<evidence type="ECO:0000259" key="3">
    <source>
        <dbReference type="Pfam" id="PF16344"/>
    </source>
</evidence>
<dbReference type="AlphaFoldDB" id="A0A514CJB0"/>
<keyword evidence="5" id="KW-1185">Reference proteome</keyword>
<dbReference type="InterPro" id="IPR032508">
    <property type="entry name" value="FecR_C"/>
</dbReference>
<keyword evidence="1" id="KW-1133">Transmembrane helix</keyword>
<dbReference type="RefSeq" id="WP_141615148.1">
    <property type="nucleotide sequence ID" value="NZ_CP041253.1"/>
</dbReference>
<evidence type="ECO:0000313" key="5">
    <source>
        <dbReference type="Proteomes" id="UP000316614"/>
    </source>
</evidence>
<proteinExistence type="predicted"/>
<dbReference type="EMBL" id="CP041253">
    <property type="protein sequence ID" value="QDH79911.1"/>
    <property type="molecule type" value="Genomic_DNA"/>
</dbReference>
<dbReference type="Pfam" id="PF16344">
    <property type="entry name" value="FecR_C"/>
    <property type="match status" value="1"/>
</dbReference>
<accession>A0A514CJB0</accession>
<protein>
    <submittedName>
        <fullName evidence="4">DUF4974 domain-containing protein</fullName>
    </submittedName>
</protein>
<dbReference type="InterPro" id="IPR012373">
    <property type="entry name" value="Ferrdict_sens_TM"/>
</dbReference>
<dbReference type="GO" id="GO:0016989">
    <property type="term" value="F:sigma factor antagonist activity"/>
    <property type="evidence" value="ECO:0007669"/>
    <property type="project" value="TreeGrafter"/>
</dbReference>
<dbReference type="Pfam" id="PF04773">
    <property type="entry name" value="FecR"/>
    <property type="match status" value="1"/>
</dbReference>
<evidence type="ECO:0000313" key="4">
    <source>
        <dbReference type="EMBL" id="QDH79911.1"/>
    </source>
</evidence>
<keyword evidence="1" id="KW-0812">Transmembrane</keyword>
<feature type="domain" description="Protein FecR C-terminal" evidence="3">
    <location>
        <begin position="259"/>
        <end position="325"/>
    </location>
</feature>
<keyword evidence="1" id="KW-0472">Membrane</keyword>
<feature type="transmembrane region" description="Helical" evidence="1">
    <location>
        <begin position="88"/>
        <end position="109"/>
    </location>
</feature>
<reference evidence="4 5" key="1">
    <citation type="submission" date="2019-06" db="EMBL/GenBank/DDBJ databases">
        <title>Echinicola alkalisoli sp. nov. isolated from saline soil.</title>
        <authorList>
            <person name="Sun J.-Q."/>
            <person name="Xu L."/>
        </authorList>
    </citation>
    <scope>NUCLEOTIDE SEQUENCE [LARGE SCALE GENOMIC DNA]</scope>
    <source>
        <strain evidence="4 5">LN3S3</strain>
    </source>
</reference>
<gene>
    <name evidence="4" type="ORF">FKX85_13070</name>
</gene>
<organism evidence="4 5">
    <name type="scientific">Echinicola soli</name>
    <dbReference type="NCBI Taxonomy" id="2591634"/>
    <lineage>
        <taxon>Bacteria</taxon>
        <taxon>Pseudomonadati</taxon>
        <taxon>Bacteroidota</taxon>
        <taxon>Cytophagia</taxon>
        <taxon>Cytophagales</taxon>
        <taxon>Cyclobacteriaceae</taxon>
        <taxon>Echinicola</taxon>
    </lineage>
</organism>
<dbReference type="Gene3D" id="2.60.120.1440">
    <property type="match status" value="1"/>
</dbReference>
<dbReference type="OrthoDB" id="1523489at2"/>
<dbReference type="InterPro" id="IPR006860">
    <property type="entry name" value="FecR"/>
</dbReference>
<evidence type="ECO:0000256" key="1">
    <source>
        <dbReference type="SAM" id="Phobius"/>
    </source>
</evidence>
<dbReference type="Gene3D" id="3.55.50.30">
    <property type="match status" value="1"/>
</dbReference>